<feature type="domain" description="Exonuclease" evidence="2">
    <location>
        <begin position="57"/>
        <end position="223"/>
    </location>
</feature>
<dbReference type="PANTHER" id="PTHR30231">
    <property type="entry name" value="DNA POLYMERASE III SUBUNIT EPSILON"/>
    <property type="match status" value="1"/>
</dbReference>
<name>A0ABX2U593_9BURK</name>
<dbReference type="InterPro" id="IPR013520">
    <property type="entry name" value="Ribonucl_H"/>
</dbReference>
<feature type="compositionally biased region" description="Basic and acidic residues" evidence="1">
    <location>
        <begin position="9"/>
        <end position="22"/>
    </location>
</feature>
<dbReference type="SMART" id="SM00479">
    <property type="entry name" value="EXOIII"/>
    <property type="match status" value="1"/>
</dbReference>
<evidence type="ECO:0000313" key="4">
    <source>
        <dbReference type="Proteomes" id="UP000185657"/>
    </source>
</evidence>
<gene>
    <name evidence="3" type="ORF">LPB72_13770</name>
</gene>
<evidence type="ECO:0000313" key="3">
    <source>
        <dbReference type="EMBL" id="OAD41299.1"/>
    </source>
</evidence>
<sequence length="319" mass="34538">MAEQVPVARSDEPDRNNADGEVLARRLEQNPDFRVLRRLRPVSDYGPPPEGASRFAQVLVLDTETTGLSHAADKIIELAMLLVNVDLATGLPFGPVELFEGFEDPGMPIPAVAKDITGITDQMVAGQRLDDGLVEAMAARADTVIAHNAGFDRPFVEARFPAFASKAWACSFKDIDWKAAGSGSSKLSALAADQGWFYDAHRAQVDCHALLQVLSRPLGSMGATGLSLLNDAAALPSFRLAVTGSPFESKDALKARGYRWDAEAKVWGCALPDESALEEELAWLAKAVYGGRNASVEVELQDSRVRYSARRGEVSKRRL</sequence>
<dbReference type="EMBL" id="LVWD01000026">
    <property type="protein sequence ID" value="OAD41299.1"/>
    <property type="molecule type" value="Genomic_DNA"/>
</dbReference>
<dbReference type="Pfam" id="PF00929">
    <property type="entry name" value="RNase_T"/>
    <property type="match status" value="1"/>
</dbReference>
<dbReference type="InterPro" id="IPR036397">
    <property type="entry name" value="RNaseH_sf"/>
</dbReference>
<evidence type="ECO:0000259" key="2">
    <source>
        <dbReference type="SMART" id="SM00479"/>
    </source>
</evidence>
<reference evidence="3 4" key="1">
    <citation type="submission" date="2016-02" db="EMBL/GenBank/DDBJ databases">
        <title>Draft genome sequence of Hydrogenophaga sp. LPB0072.</title>
        <authorList>
            <person name="Shin S.-K."/>
            <person name="Yi H."/>
        </authorList>
    </citation>
    <scope>NUCLEOTIDE SEQUENCE [LARGE SCALE GENOMIC DNA]</scope>
    <source>
        <strain evidence="3 4">LPB0072</strain>
    </source>
</reference>
<organism evidence="3 4">
    <name type="scientific">Hydrogenophaga crassostreae</name>
    <dbReference type="NCBI Taxonomy" id="1763535"/>
    <lineage>
        <taxon>Bacteria</taxon>
        <taxon>Pseudomonadati</taxon>
        <taxon>Pseudomonadota</taxon>
        <taxon>Betaproteobacteria</taxon>
        <taxon>Burkholderiales</taxon>
        <taxon>Comamonadaceae</taxon>
        <taxon>Hydrogenophaga</taxon>
    </lineage>
</organism>
<dbReference type="Proteomes" id="UP000185657">
    <property type="component" value="Unassembled WGS sequence"/>
</dbReference>
<proteinExistence type="predicted"/>
<protein>
    <submittedName>
        <fullName evidence="3">DNA polymerase III subunit epsilon</fullName>
    </submittedName>
</protein>
<feature type="region of interest" description="Disordered" evidence="1">
    <location>
        <begin position="1"/>
        <end position="22"/>
    </location>
</feature>
<keyword evidence="4" id="KW-1185">Reference proteome</keyword>
<dbReference type="PANTHER" id="PTHR30231:SF37">
    <property type="entry name" value="EXODEOXYRIBONUCLEASE 10"/>
    <property type="match status" value="1"/>
</dbReference>
<evidence type="ECO:0000256" key="1">
    <source>
        <dbReference type="SAM" id="MobiDB-lite"/>
    </source>
</evidence>
<comment type="caution">
    <text evidence="3">The sequence shown here is derived from an EMBL/GenBank/DDBJ whole genome shotgun (WGS) entry which is preliminary data.</text>
</comment>
<dbReference type="SUPFAM" id="SSF53098">
    <property type="entry name" value="Ribonuclease H-like"/>
    <property type="match status" value="1"/>
</dbReference>
<dbReference type="NCBIfam" id="NF006615">
    <property type="entry name" value="PRK09182.1"/>
    <property type="match status" value="1"/>
</dbReference>
<accession>A0ABX2U593</accession>
<dbReference type="Gene3D" id="3.30.420.10">
    <property type="entry name" value="Ribonuclease H-like superfamily/Ribonuclease H"/>
    <property type="match status" value="1"/>
</dbReference>
<dbReference type="InterPro" id="IPR012337">
    <property type="entry name" value="RNaseH-like_sf"/>
</dbReference>
<dbReference type="CDD" id="cd06127">
    <property type="entry name" value="DEDDh"/>
    <property type="match status" value="1"/>
</dbReference>